<comment type="pathway">
    <text evidence="1">Carbohydrate degradation; glycolysis; D-glyceraldehyde 3-phosphate and glycerone phosphate from D-glucose: step 1/4.</text>
</comment>
<dbReference type="GO" id="GO:0006006">
    <property type="term" value="P:glucose metabolic process"/>
    <property type="evidence" value="ECO:0007669"/>
    <property type="project" value="TreeGrafter"/>
</dbReference>
<evidence type="ECO:0000256" key="2">
    <source>
        <dbReference type="ARBA" id="ARBA00005028"/>
    </source>
</evidence>
<comment type="function">
    <text evidence="13">Catalyzes the phosphorylation of various hexoses to hexose 6-phosphate.</text>
</comment>
<dbReference type="EC" id="2.7.1.-" evidence="14"/>
<reference evidence="18" key="1">
    <citation type="submission" date="2021-02" db="EMBL/GenBank/DDBJ databases">
        <authorList>
            <person name="Nowell W R."/>
        </authorList>
    </citation>
    <scope>NUCLEOTIDE SEQUENCE</scope>
</reference>
<keyword evidence="8 14" id="KW-0324">Glycolysis</keyword>
<evidence type="ECO:0000256" key="11">
    <source>
        <dbReference type="ARBA" id="ARBA00048160"/>
    </source>
</evidence>
<dbReference type="GO" id="GO:0005524">
    <property type="term" value="F:ATP binding"/>
    <property type="evidence" value="ECO:0007669"/>
    <property type="project" value="UniProtKB-UniRule"/>
</dbReference>
<evidence type="ECO:0000313" key="20">
    <source>
        <dbReference type="Proteomes" id="UP000663829"/>
    </source>
</evidence>
<comment type="catalytic activity">
    <reaction evidence="10">
        <text>D-fructose + ATP = D-fructose 6-phosphate + ADP + H(+)</text>
        <dbReference type="Rhea" id="RHEA:16125"/>
        <dbReference type="ChEBI" id="CHEBI:15378"/>
        <dbReference type="ChEBI" id="CHEBI:30616"/>
        <dbReference type="ChEBI" id="CHEBI:37721"/>
        <dbReference type="ChEBI" id="CHEBI:61527"/>
        <dbReference type="ChEBI" id="CHEBI:456216"/>
        <dbReference type="EC" id="2.7.1.1"/>
    </reaction>
    <physiologicalReaction direction="left-to-right" evidence="10">
        <dbReference type="Rhea" id="RHEA:16126"/>
    </physiologicalReaction>
</comment>
<evidence type="ECO:0000256" key="4">
    <source>
        <dbReference type="ARBA" id="ARBA00022679"/>
    </source>
</evidence>
<dbReference type="Gene3D" id="3.40.367.20">
    <property type="match status" value="1"/>
</dbReference>
<keyword evidence="20" id="KW-1185">Reference proteome</keyword>
<dbReference type="UniPathway" id="UPA00109">
    <property type="reaction ID" value="UER00180"/>
</dbReference>
<dbReference type="GO" id="GO:0005739">
    <property type="term" value="C:mitochondrion"/>
    <property type="evidence" value="ECO:0007669"/>
    <property type="project" value="TreeGrafter"/>
</dbReference>
<dbReference type="FunFam" id="3.30.420.40:FF:000095">
    <property type="entry name" value="Phosphotransferase"/>
    <property type="match status" value="1"/>
</dbReference>
<evidence type="ECO:0000256" key="3">
    <source>
        <dbReference type="ARBA" id="ARBA00009225"/>
    </source>
</evidence>
<evidence type="ECO:0000256" key="6">
    <source>
        <dbReference type="ARBA" id="ARBA00022777"/>
    </source>
</evidence>
<dbReference type="InterPro" id="IPR043129">
    <property type="entry name" value="ATPase_NBD"/>
</dbReference>
<dbReference type="OrthoDB" id="419537at2759"/>
<dbReference type="EMBL" id="CAJNOQ010001884">
    <property type="protein sequence ID" value="CAF0925305.1"/>
    <property type="molecule type" value="Genomic_DNA"/>
</dbReference>
<evidence type="ECO:0000256" key="9">
    <source>
        <dbReference type="ARBA" id="ARBA00044613"/>
    </source>
</evidence>
<comment type="pathway">
    <text evidence="2">Carbohydrate metabolism; hexose metabolism.</text>
</comment>
<evidence type="ECO:0000313" key="18">
    <source>
        <dbReference type="EMBL" id="CAF0925305.1"/>
    </source>
</evidence>
<feature type="compositionally biased region" description="Low complexity" evidence="15">
    <location>
        <begin position="554"/>
        <end position="579"/>
    </location>
</feature>
<dbReference type="GO" id="GO:0005829">
    <property type="term" value="C:cytosol"/>
    <property type="evidence" value="ECO:0007669"/>
    <property type="project" value="TreeGrafter"/>
</dbReference>
<dbReference type="AlphaFoldDB" id="A0A814BFD0"/>
<dbReference type="GO" id="GO:0001678">
    <property type="term" value="P:intracellular glucose homeostasis"/>
    <property type="evidence" value="ECO:0007669"/>
    <property type="project" value="InterPro"/>
</dbReference>
<keyword evidence="7 14" id="KW-0067">ATP-binding</keyword>
<dbReference type="InterPro" id="IPR022672">
    <property type="entry name" value="Hexokinase_N"/>
</dbReference>
<evidence type="ECO:0000313" key="19">
    <source>
        <dbReference type="EMBL" id="CAF3704021.1"/>
    </source>
</evidence>
<dbReference type="FunFam" id="3.40.367.20:FF:000005">
    <property type="entry name" value="Phosphotransferase"/>
    <property type="match status" value="1"/>
</dbReference>
<comment type="caution">
    <text evidence="18">The sequence shown here is derived from an EMBL/GenBank/DDBJ whole genome shotgun (WGS) entry which is preliminary data.</text>
</comment>
<dbReference type="UniPathway" id="UPA00242"/>
<protein>
    <recommendedName>
        <fullName evidence="14">Phosphotransferase</fullName>
        <ecNumber evidence="14">2.7.1.-</ecNumber>
    </recommendedName>
</protein>
<evidence type="ECO:0000256" key="5">
    <source>
        <dbReference type="ARBA" id="ARBA00022741"/>
    </source>
</evidence>
<dbReference type="Pfam" id="PF03727">
    <property type="entry name" value="Hexokinase_2"/>
    <property type="match status" value="1"/>
</dbReference>
<dbReference type="InterPro" id="IPR022673">
    <property type="entry name" value="Hexokinase_C"/>
</dbReference>
<dbReference type="PANTHER" id="PTHR19443:SF16">
    <property type="entry name" value="HEXOKINASE TYPE 1-RELATED"/>
    <property type="match status" value="1"/>
</dbReference>
<feature type="region of interest" description="Disordered" evidence="15">
    <location>
        <begin position="554"/>
        <end position="606"/>
    </location>
</feature>
<keyword evidence="4 14" id="KW-0808">Transferase</keyword>
<dbReference type="GO" id="GO:0006096">
    <property type="term" value="P:glycolytic process"/>
    <property type="evidence" value="ECO:0007669"/>
    <property type="project" value="UniProtKB-UniPathway"/>
</dbReference>
<organism evidence="18 20">
    <name type="scientific">Didymodactylos carnosus</name>
    <dbReference type="NCBI Taxonomy" id="1234261"/>
    <lineage>
        <taxon>Eukaryota</taxon>
        <taxon>Metazoa</taxon>
        <taxon>Spiralia</taxon>
        <taxon>Gnathifera</taxon>
        <taxon>Rotifera</taxon>
        <taxon>Eurotatoria</taxon>
        <taxon>Bdelloidea</taxon>
        <taxon>Philodinida</taxon>
        <taxon>Philodinidae</taxon>
        <taxon>Didymodactylos</taxon>
    </lineage>
</organism>
<feature type="compositionally biased region" description="Low complexity" evidence="15">
    <location>
        <begin position="591"/>
        <end position="606"/>
    </location>
</feature>
<name>A0A814BFD0_9BILA</name>
<dbReference type="GO" id="GO:0004340">
    <property type="term" value="F:glucokinase activity"/>
    <property type="evidence" value="ECO:0007669"/>
    <property type="project" value="TreeGrafter"/>
</dbReference>
<keyword evidence="6 14" id="KW-0418">Kinase</keyword>
<accession>A0A814BFD0</accession>
<dbReference type="GO" id="GO:0005536">
    <property type="term" value="F:D-glucose binding"/>
    <property type="evidence" value="ECO:0007669"/>
    <property type="project" value="InterPro"/>
</dbReference>
<evidence type="ECO:0000256" key="10">
    <source>
        <dbReference type="ARBA" id="ARBA00047905"/>
    </source>
</evidence>
<sequence length="649" mass="71502">MAPTPPPLTNSPELNLVLTDVTPSNYTVEFKIDLIKSLKIIGITSAALAAIGLSVYYIKQRWKYEQRTILKDEVKTILRPFRLSDEQIRKVMANLNTEMSKGLKPSTDSDLKMFPTYVHSLPSGQEHGEYLVVDLGGSNFRVSHVNIETRKKIRLINKIFLIPHSLLLGYGDKLFDYIADCLQRFMIDNKLVSFENAKFPLAFTFSFPCQQDSLKQATLVNWTKGFSCTGVVGKDVVVMFQEAIDRRKGLNVEVVALVNDTVGTLMACHATYRDCRAGVILGTGTNACYVENLSNVQKWQGDRQNLKEVIINTEWGAFGASGSLDFIRTEIDRELDDSSLNPAQQKFEKMISALYLGEIVRLIIVDLVQRGLLFPGRMQKSPRIRPDYNIFLILRGSFYAKHVSDIESDKSEGLSLTSSILTGIGIHEPSFDDCKIIQEVCKTVSQRASSLAAAAIAVLINRLNVSSVTIAVDGTLFRHHDKFKKNLIRTIDRLVQRTFKFVIMDGLYIPDGRKLALIDRDWILDDLPHLGNPDDNQDSHHLLATAAAANSGSGIGASSSATSGTSGAGTTSGTTGHTGINQATGGGAHTSGGHAQNSNNHSLLNSQDDFEGDLTLLSEIVDETQNKWSDFGLNQLLTPYAKSLTAKPK</sequence>
<comment type="catalytic activity">
    <reaction evidence="12">
        <text>D-mannose + ATP = D-mannose 6-phosphate + ADP + H(+)</text>
        <dbReference type="Rhea" id="RHEA:11028"/>
        <dbReference type="ChEBI" id="CHEBI:4208"/>
        <dbReference type="ChEBI" id="CHEBI:15378"/>
        <dbReference type="ChEBI" id="CHEBI:30616"/>
        <dbReference type="ChEBI" id="CHEBI:58735"/>
        <dbReference type="ChEBI" id="CHEBI:456216"/>
        <dbReference type="EC" id="2.7.1.1"/>
    </reaction>
    <physiologicalReaction direction="left-to-right" evidence="12">
        <dbReference type="Rhea" id="RHEA:11029"/>
    </physiologicalReaction>
</comment>
<dbReference type="GO" id="GO:0008865">
    <property type="term" value="F:fructokinase activity"/>
    <property type="evidence" value="ECO:0007669"/>
    <property type="project" value="TreeGrafter"/>
</dbReference>
<keyword evidence="5 14" id="KW-0547">Nucleotide-binding</keyword>
<dbReference type="Proteomes" id="UP000663829">
    <property type="component" value="Unassembled WGS sequence"/>
</dbReference>
<dbReference type="Pfam" id="PF00349">
    <property type="entry name" value="Hexokinase_1"/>
    <property type="match status" value="1"/>
</dbReference>
<comment type="catalytic activity">
    <reaction evidence="11">
        <text>D-glucose + ATP = D-glucose 6-phosphate + ADP + H(+)</text>
        <dbReference type="Rhea" id="RHEA:17825"/>
        <dbReference type="ChEBI" id="CHEBI:4167"/>
        <dbReference type="ChEBI" id="CHEBI:15378"/>
        <dbReference type="ChEBI" id="CHEBI:30616"/>
        <dbReference type="ChEBI" id="CHEBI:61548"/>
        <dbReference type="ChEBI" id="CHEBI:456216"/>
        <dbReference type="EC" id="2.7.1.1"/>
    </reaction>
    <physiologicalReaction direction="left-to-right" evidence="11">
        <dbReference type="Rhea" id="RHEA:17826"/>
    </physiologicalReaction>
</comment>
<dbReference type="EMBL" id="CAJOBC010001884">
    <property type="protein sequence ID" value="CAF3704021.1"/>
    <property type="molecule type" value="Genomic_DNA"/>
</dbReference>
<dbReference type="SUPFAM" id="SSF53067">
    <property type="entry name" value="Actin-like ATPase domain"/>
    <property type="match status" value="2"/>
</dbReference>
<evidence type="ECO:0000259" key="17">
    <source>
        <dbReference type="Pfam" id="PF03727"/>
    </source>
</evidence>
<evidence type="ECO:0000256" key="13">
    <source>
        <dbReference type="ARBA" id="ARBA00059457"/>
    </source>
</evidence>
<gene>
    <name evidence="18" type="ORF">GPM918_LOCUS9883</name>
    <name evidence="19" type="ORF">SRO942_LOCUS9884</name>
</gene>
<dbReference type="Proteomes" id="UP000681722">
    <property type="component" value="Unassembled WGS sequence"/>
</dbReference>
<comment type="catalytic activity">
    <reaction evidence="9">
        <text>a D-hexose + ATP = a D-hexose 6-phosphate + ADP + H(+)</text>
        <dbReference type="Rhea" id="RHEA:22740"/>
        <dbReference type="ChEBI" id="CHEBI:4194"/>
        <dbReference type="ChEBI" id="CHEBI:15378"/>
        <dbReference type="ChEBI" id="CHEBI:30616"/>
        <dbReference type="ChEBI" id="CHEBI:229467"/>
        <dbReference type="ChEBI" id="CHEBI:456216"/>
        <dbReference type="EC" id="2.7.1.1"/>
    </reaction>
    <physiologicalReaction direction="left-to-right" evidence="9">
        <dbReference type="Rhea" id="RHEA:22741"/>
    </physiologicalReaction>
</comment>
<evidence type="ECO:0000256" key="14">
    <source>
        <dbReference type="RuleBase" id="RU362007"/>
    </source>
</evidence>
<dbReference type="Gene3D" id="3.30.420.40">
    <property type="match status" value="1"/>
</dbReference>
<evidence type="ECO:0000256" key="12">
    <source>
        <dbReference type="ARBA" id="ARBA00050361"/>
    </source>
</evidence>
<comment type="similarity">
    <text evidence="3 14">Belongs to the hexokinase family.</text>
</comment>
<evidence type="ECO:0000256" key="8">
    <source>
        <dbReference type="ARBA" id="ARBA00023152"/>
    </source>
</evidence>
<dbReference type="PRINTS" id="PR00475">
    <property type="entry name" value="HEXOKINASE"/>
</dbReference>
<dbReference type="InterPro" id="IPR001312">
    <property type="entry name" value="Hexokinase"/>
</dbReference>
<feature type="domain" description="Hexokinase C-terminal" evidence="17">
    <location>
        <begin position="277"/>
        <end position="498"/>
    </location>
</feature>
<dbReference type="PROSITE" id="PS51748">
    <property type="entry name" value="HEXOKINASE_2"/>
    <property type="match status" value="1"/>
</dbReference>
<evidence type="ECO:0000256" key="7">
    <source>
        <dbReference type="ARBA" id="ARBA00022840"/>
    </source>
</evidence>
<evidence type="ECO:0000259" key="16">
    <source>
        <dbReference type="Pfam" id="PF00349"/>
    </source>
</evidence>
<dbReference type="PANTHER" id="PTHR19443">
    <property type="entry name" value="HEXOKINASE"/>
    <property type="match status" value="1"/>
</dbReference>
<feature type="domain" description="Hexokinase N-terminal" evidence="16">
    <location>
        <begin position="74"/>
        <end position="269"/>
    </location>
</feature>
<evidence type="ECO:0000256" key="15">
    <source>
        <dbReference type="SAM" id="MobiDB-lite"/>
    </source>
</evidence>
<proteinExistence type="inferred from homology"/>
<evidence type="ECO:0000256" key="1">
    <source>
        <dbReference type="ARBA" id="ARBA00004888"/>
    </source>
</evidence>